<accession>A0A2V2N7N6</accession>
<keyword evidence="2" id="KW-1185">Reference proteome</keyword>
<sequence length="122" mass="14358">MLTDRIKWIKNTDCIKRIKKFTIFRRINLCLILIMKRTTRNLGYLIHHGVLQSKGNDNSNILRKITLKSGIKRRENWNIIKIVIPNRLNPDLCALLQYLNWQYGKLILKLPLPSSSGGIRYD</sequence>
<protein>
    <submittedName>
        <fullName evidence="1">Uncharacterized protein</fullName>
    </submittedName>
</protein>
<reference evidence="1 2" key="1">
    <citation type="submission" date="2018-05" db="EMBL/GenBank/DDBJ databases">
        <title>Draft genome of Methanospirillum lacunae Ki8-1.</title>
        <authorList>
            <person name="Dueholm M.S."/>
            <person name="Nielsen P.H."/>
            <person name="Bakmann L.F."/>
            <person name="Otzen D.E."/>
        </authorList>
    </citation>
    <scope>NUCLEOTIDE SEQUENCE [LARGE SCALE GENOMIC DNA]</scope>
    <source>
        <strain evidence="1 2">Ki8-1</strain>
    </source>
</reference>
<dbReference type="Proteomes" id="UP000245657">
    <property type="component" value="Unassembled WGS sequence"/>
</dbReference>
<comment type="caution">
    <text evidence="1">The sequence shown here is derived from an EMBL/GenBank/DDBJ whole genome shotgun (WGS) entry which is preliminary data.</text>
</comment>
<proteinExistence type="predicted"/>
<evidence type="ECO:0000313" key="1">
    <source>
        <dbReference type="EMBL" id="PWR72518.1"/>
    </source>
</evidence>
<gene>
    <name evidence="1" type="ORF">DK846_05985</name>
</gene>
<evidence type="ECO:0000313" key="2">
    <source>
        <dbReference type="Proteomes" id="UP000245657"/>
    </source>
</evidence>
<organism evidence="1 2">
    <name type="scientific">Methanospirillum lacunae</name>
    <dbReference type="NCBI Taxonomy" id="668570"/>
    <lineage>
        <taxon>Archaea</taxon>
        <taxon>Methanobacteriati</taxon>
        <taxon>Methanobacteriota</taxon>
        <taxon>Stenosarchaea group</taxon>
        <taxon>Methanomicrobia</taxon>
        <taxon>Methanomicrobiales</taxon>
        <taxon>Methanospirillaceae</taxon>
        <taxon>Methanospirillum</taxon>
    </lineage>
</organism>
<dbReference type="EMBL" id="QGMY01000006">
    <property type="protein sequence ID" value="PWR72518.1"/>
    <property type="molecule type" value="Genomic_DNA"/>
</dbReference>
<name>A0A2V2N7N6_9EURY</name>
<dbReference type="AlphaFoldDB" id="A0A2V2N7N6"/>